<dbReference type="InterPro" id="IPR047273">
    <property type="entry name" value="VRTN_OTU_dom"/>
</dbReference>
<dbReference type="AlphaFoldDB" id="A0A7D9HBP0"/>
<evidence type="ECO:0000256" key="1">
    <source>
        <dbReference type="SAM" id="MobiDB-lite"/>
    </source>
</evidence>
<gene>
    <name evidence="2" type="ORF">PACLA_8A052815</name>
</gene>
<sequence length="692" mass="78573">MARCHTAESSFVGFRDTVASKLIPSDAPPFHLPVQTYGDGNCLYRAASTVLCSNEDMHIELRVRTFVELCLNKDRYLDDNYLRTLTGKDAFISKMFYSSFETTSTKAQTSDIRISYAFEAGVLNTIKAGTYSNMWHMFALCNVIGCPVVSVYPMVKGTTVDRSFIDITIKPTVECCLKKVIILWSHISNTDVNKWNPNHFVPLMPADFVVNPSKGESKEIRAEKQAKTTVDDSLPKKRQKTHANKEEEHANKKKRYTGSFLYKASFNLQWTKTWPCIVASKESKHSFCCTLCNKTLSCGKQGVADVKRHVERYSHLKNVKGSKKQVTLHQSCAQAQNKEEKVTSAEVQMAAALVENNIPFAAADTFSPLFRKMFPDSEIAKAFASARTKTTCIVNGAMKPYFRNLLVEHMREYPYSLATDGSNDNTLEKMNPLTVRIFDISGGKVKTSLLDMCMTPSASGMDVGFITRSTVNRLLAAGDVCQNDVKTFYNGVKMFFTTAFKYALNHMPVDDPVLQNAQFIQFDNRYNCTVDMPLYFVQRYPKLLPYSSAIEMEELSQEFIDYLLLQENDLQSSITDDLKGNDGRYLGDLLWNHIHNMKRPDGQFRFSRLSRVAMLILTMPHSNAEEERVFSLVQKNKTSFRPNLDPDETLSSIIMIKMELQNRSARDKYTFPPNVLREAKSATRKYNEAHKS</sequence>
<feature type="region of interest" description="Disordered" evidence="1">
    <location>
        <begin position="217"/>
        <end position="252"/>
    </location>
</feature>
<accession>A0A7D9HBP0</accession>
<dbReference type="PANTHER" id="PTHR37162">
    <property type="entry name" value="HAT FAMILY DIMERISATION DOMAINCONTAINING PROTEIN-RELATED"/>
    <property type="match status" value="1"/>
</dbReference>
<dbReference type="GO" id="GO:0046983">
    <property type="term" value="F:protein dimerization activity"/>
    <property type="evidence" value="ECO:0007669"/>
    <property type="project" value="InterPro"/>
</dbReference>
<organism evidence="2 3">
    <name type="scientific">Paramuricea clavata</name>
    <name type="common">Red gorgonian</name>
    <name type="synonym">Violescent sea-whip</name>
    <dbReference type="NCBI Taxonomy" id="317549"/>
    <lineage>
        <taxon>Eukaryota</taxon>
        <taxon>Metazoa</taxon>
        <taxon>Cnidaria</taxon>
        <taxon>Anthozoa</taxon>
        <taxon>Octocorallia</taxon>
        <taxon>Malacalcyonacea</taxon>
        <taxon>Plexauridae</taxon>
        <taxon>Paramuricea</taxon>
    </lineage>
</organism>
<reference evidence="2" key="1">
    <citation type="submission" date="2020-04" db="EMBL/GenBank/DDBJ databases">
        <authorList>
            <person name="Alioto T."/>
            <person name="Alioto T."/>
            <person name="Gomez Garrido J."/>
        </authorList>
    </citation>
    <scope>NUCLEOTIDE SEQUENCE</scope>
    <source>
        <strain evidence="2">A484AB</strain>
    </source>
</reference>
<evidence type="ECO:0000313" key="3">
    <source>
        <dbReference type="Proteomes" id="UP001152795"/>
    </source>
</evidence>
<dbReference type="PROSITE" id="PS50802">
    <property type="entry name" value="OTU"/>
    <property type="match status" value="1"/>
</dbReference>
<proteinExistence type="predicted"/>
<keyword evidence="3" id="KW-1185">Reference proteome</keyword>
<dbReference type="EMBL" id="CACRXK020000214">
    <property type="protein sequence ID" value="CAB3979623.1"/>
    <property type="molecule type" value="Genomic_DNA"/>
</dbReference>
<dbReference type="InterPro" id="IPR003323">
    <property type="entry name" value="OTU_dom"/>
</dbReference>
<dbReference type="PANTHER" id="PTHR37162:SF1">
    <property type="entry name" value="BED-TYPE DOMAIN-CONTAINING PROTEIN"/>
    <property type="match status" value="1"/>
</dbReference>
<dbReference type="OrthoDB" id="5978795at2759"/>
<protein>
    <submittedName>
        <fullName evidence="2">C-C motif chemokine 21</fullName>
    </submittedName>
</protein>
<feature type="compositionally biased region" description="Basic and acidic residues" evidence="1">
    <location>
        <begin position="217"/>
        <end position="235"/>
    </location>
</feature>
<dbReference type="Pfam" id="PF05699">
    <property type="entry name" value="Dimer_Tnp_hAT"/>
    <property type="match status" value="1"/>
</dbReference>
<comment type="caution">
    <text evidence="2">The sequence shown here is derived from an EMBL/GenBank/DDBJ whole genome shotgun (WGS) entry which is preliminary data.</text>
</comment>
<dbReference type="Pfam" id="PF02338">
    <property type="entry name" value="OTU"/>
    <property type="match status" value="1"/>
</dbReference>
<dbReference type="Gene3D" id="3.90.70.80">
    <property type="match status" value="1"/>
</dbReference>
<name>A0A7D9HBP0_PARCT</name>
<evidence type="ECO:0000313" key="2">
    <source>
        <dbReference type="EMBL" id="CAB3979623.1"/>
    </source>
</evidence>
<dbReference type="CDD" id="cd22791">
    <property type="entry name" value="OTU_VRTN"/>
    <property type="match status" value="1"/>
</dbReference>
<dbReference type="Proteomes" id="UP001152795">
    <property type="component" value="Unassembled WGS sequence"/>
</dbReference>
<dbReference type="InterPro" id="IPR008906">
    <property type="entry name" value="HATC_C_dom"/>
</dbReference>